<dbReference type="InterPro" id="IPR011989">
    <property type="entry name" value="ARM-like"/>
</dbReference>
<dbReference type="GO" id="GO:0005634">
    <property type="term" value="C:nucleus"/>
    <property type="evidence" value="ECO:0007669"/>
    <property type="project" value="InterPro"/>
</dbReference>
<dbReference type="GO" id="GO:0051056">
    <property type="term" value="P:regulation of small GTPase mediated signal transduction"/>
    <property type="evidence" value="ECO:0007669"/>
    <property type="project" value="InterPro"/>
</dbReference>
<feature type="region of interest" description="Disordered" evidence="12">
    <location>
        <begin position="947"/>
        <end position="975"/>
    </location>
</feature>
<dbReference type="Gene3D" id="1.25.10.10">
    <property type="entry name" value="Leucine-rich Repeat Variant"/>
    <property type="match status" value="1"/>
</dbReference>
<dbReference type="GO" id="GO:0016241">
    <property type="term" value="P:regulation of macroautophagy"/>
    <property type="evidence" value="ECO:0007669"/>
    <property type="project" value="UniProtKB-ARBA"/>
</dbReference>
<feature type="region of interest" description="Disordered" evidence="12">
    <location>
        <begin position="1"/>
        <end position="25"/>
    </location>
</feature>
<dbReference type="InterPro" id="IPR035974">
    <property type="entry name" value="Rap/Ran-GAP_sf"/>
</dbReference>
<dbReference type="PROSITE" id="PS50077">
    <property type="entry name" value="HEAT_REPEAT"/>
    <property type="match status" value="1"/>
</dbReference>
<evidence type="ECO:0000256" key="6">
    <source>
        <dbReference type="ARBA" id="ARBA00023136"/>
    </source>
</evidence>
<reference evidence="14" key="2">
    <citation type="submission" date="2025-09" db="UniProtKB">
        <authorList>
            <consortium name="Ensembl"/>
        </authorList>
    </citation>
    <scope>IDENTIFICATION</scope>
</reference>
<keyword evidence="2" id="KW-0343">GTPase activation</keyword>
<feature type="region of interest" description="Disordered" evidence="12">
    <location>
        <begin position="1321"/>
        <end position="1380"/>
    </location>
</feature>
<dbReference type="Pfam" id="PF11864">
    <property type="entry name" value="DUF3384"/>
    <property type="match status" value="1"/>
</dbReference>
<evidence type="ECO:0000256" key="3">
    <source>
        <dbReference type="ARBA" id="ARBA00022490"/>
    </source>
</evidence>
<evidence type="ECO:0000313" key="15">
    <source>
        <dbReference type="Proteomes" id="UP000694427"/>
    </source>
</evidence>
<dbReference type="Pfam" id="PF02145">
    <property type="entry name" value="Rap_GAP"/>
    <property type="match status" value="1"/>
</dbReference>
<evidence type="ECO:0000256" key="7">
    <source>
        <dbReference type="ARBA" id="ARBA00023228"/>
    </source>
</evidence>
<evidence type="ECO:0000259" key="13">
    <source>
        <dbReference type="PROSITE" id="PS50085"/>
    </source>
</evidence>
<dbReference type="PROSITE" id="PS50085">
    <property type="entry name" value="RAPGAP"/>
    <property type="match status" value="1"/>
</dbReference>
<evidence type="ECO:0000256" key="4">
    <source>
        <dbReference type="ARBA" id="ARBA00022553"/>
    </source>
</evidence>
<keyword evidence="6" id="KW-0472">Membrane</keyword>
<accession>A0A8C1GPF8</accession>
<dbReference type="GO" id="GO:0051898">
    <property type="term" value="P:negative regulation of phosphatidylinositol 3-kinase/protein kinase B signal transduction"/>
    <property type="evidence" value="ECO:0007669"/>
    <property type="project" value="TreeGrafter"/>
</dbReference>
<keyword evidence="7" id="KW-0458">Lysosome</keyword>
<dbReference type="GO" id="GO:0051726">
    <property type="term" value="P:regulation of cell cycle"/>
    <property type="evidence" value="ECO:0007669"/>
    <property type="project" value="TreeGrafter"/>
</dbReference>
<comment type="function">
    <text evidence="9">Catalytic component of the TSC-TBC complex, a multiprotein complex that acts as a negative regulator of the canonical mTORC1 complex, an evolutionarily conserved central nutrient sensor that stimulates anabolic reactions and macromolecule biosynthesis to promote cellular biomass generation and growth. Within the TSC-TBC complex, TSC2 acts as a GTPase-activating protein (GAP) for the small GTPase RHEB, a direct activator of the protein kinase activity of mTORC1. In absence of nutrients, the TSC-TBC complex inhibits mTORC1, thereby preventing phosphorylation of ribosomal protein S6 kinase (RPS6KB1 and RPS6KB2) and EIF4EBP1 (4E-BP1) by the mTORC1 signaling. The TSC-TBC complex is inactivated in response to nutrients, relieving inhibition of mTORC1. Involved in microtubule-mediated protein transport via its ability to regulate mTORC1 signaling. Also stimulates the intrinsic GTPase activity of the Ras-related proteins RAP1A and RAB5.</text>
</comment>
<dbReference type="GO" id="GO:0030178">
    <property type="term" value="P:negative regulation of Wnt signaling pathway"/>
    <property type="evidence" value="ECO:0007669"/>
    <property type="project" value="TreeGrafter"/>
</dbReference>
<feature type="compositionally biased region" description="Polar residues" evidence="12">
    <location>
        <begin position="1"/>
        <end position="15"/>
    </location>
</feature>
<proteinExistence type="predicted"/>
<feature type="compositionally biased region" description="Low complexity" evidence="12">
    <location>
        <begin position="679"/>
        <end position="690"/>
    </location>
</feature>
<feature type="region of interest" description="Disordered" evidence="12">
    <location>
        <begin position="1757"/>
        <end position="1792"/>
    </location>
</feature>
<dbReference type="InterPro" id="IPR018515">
    <property type="entry name" value="Tuberin-type_domain"/>
</dbReference>
<dbReference type="GO" id="GO:0045202">
    <property type="term" value="C:synapse"/>
    <property type="evidence" value="ECO:0007669"/>
    <property type="project" value="UniProtKB-ARBA"/>
</dbReference>
<dbReference type="GO" id="GO:0046627">
    <property type="term" value="P:negative regulation of insulin receptor signaling pathway"/>
    <property type="evidence" value="ECO:0007669"/>
    <property type="project" value="TreeGrafter"/>
</dbReference>
<evidence type="ECO:0000256" key="5">
    <source>
        <dbReference type="ARBA" id="ARBA00022843"/>
    </source>
</evidence>
<evidence type="ECO:0000256" key="2">
    <source>
        <dbReference type="ARBA" id="ARBA00022468"/>
    </source>
</evidence>
<dbReference type="InterPro" id="IPR021133">
    <property type="entry name" value="HEAT_type_2"/>
</dbReference>
<dbReference type="GO" id="GO:0033596">
    <property type="term" value="C:TSC1-TSC2 complex"/>
    <property type="evidence" value="ECO:0007669"/>
    <property type="project" value="InterPro"/>
</dbReference>
<feature type="compositionally biased region" description="Low complexity" evidence="12">
    <location>
        <begin position="1417"/>
        <end position="1440"/>
    </location>
</feature>
<feature type="compositionally biased region" description="Basic and acidic residues" evidence="12">
    <location>
        <begin position="1108"/>
        <end position="1124"/>
    </location>
</feature>
<evidence type="ECO:0000256" key="11">
    <source>
        <dbReference type="PROSITE-ProRule" id="PRU00103"/>
    </source>
</evidence>
<protein>
    <recommendedName>
        <fullName evidence="10">Tuberin</fullName>
    </recommendedName>
</protein>
<feature type="region of interest" description="Disordered" evidence="12">
    <location>
        <begin position="1409"/>
        <end position="1497"/>
    </location>
</feature>
<evidence type="ECO:0000313" key="14">
    <source>
        <dbReference type="Ensembl" id="ENSCCRP00010011742.1"/>
    </source>
</evidence>
<feature type="compositionally biased region" description="Basic and acidic residues" evidence="12">
    <location>
        <begin position="1473"/>
        <end position="1485"/>
    </location>
</feature>
<evidence type="ECO:0000256" key="1">
    <source>
        <dbReference type="ARBA" id="ARBA00004514"/>
    </source>
</evidence>
<dbReference type="Gene3D" id="3.40.50.11210">
    <property type="entry name" value="Rap/Ran-GAP"/>
    <property type="match status" value="1"/>
</dbReference>
<dbReference type="FunFam" id="3.40.50.11210:FF:000004">
    <property type="entry name" value="Tuberin isoform X3"/>
    <property type="match status" value="1"/>
</dbReference>
<evidence type="ECO:0000256" key="9">
    <source>
        <dbReference type="ARBA" id="ARBA00054764"/>
    </source>
</evidence>
<dbReference type="SUPFAM" id="SSF111347">
    <property type="entry name" value="Rap/Ran-GAP"/>
    <property type="match status" value="1"/>
</dbReference>
<name>A0A8C1GPF8_CYPCA</name>
<dbReference type="InterPro" id="IPR016024">
    <property type="entry name" value="ARM-type_fold"/>
</dbReference>
<dbReference type="Proteomes" id="UP000694427">
    <property type="component" value="Unplaced"/>
</dbReference>
<feature type="region of interest" description="Disordered" evidence="12">
    <location>
        <begin position="672"/>
        <end position="695"/>
    </location>
</feature>
<dbReference type="InterPro" id="IPR027107">
    <property type="entry name" value="Tuberin/Ral-act_asu"/>
</dbReference>
<feature type="compositionally biased region" description="Low complexity" evidence="12">
    <location>
        <begin position="1134"/>
        <end position="1146"/>
    </location>
</feature>
<dbReference type="Pfam" id="PF03542">
    <property type="entry name" value="Tuberin"/>
    <property type="match status" value="1"/>
</dbReference>
<dbReference type="PRINTS" id="PR01431">
    <property type="entry name" value="TUBERIN"/>
</dbReference>
<dbReference type="InterPro" id="IPR024584">
    <property type="entry name" value="Tuberin_N"/>
</dbReference>
<comment type="subcellular location">
    <subcellularLocation>
        <location evidence="1">Cytoplasm</location>
        <location evidence="1">Cytosol</location>
    </subcellularLocation>
    <subcellularLocation>
        <location evidence="8">Lysosome membrane</location>
        <topology evidence="8">Peripheral membrane protein</topology>
    </subcellularLocation>
</comment>
<keyword evidence="15" id="KW-1185">Reference proteome</keyword>
<keyword evidence="5" id="KW-0832">Ubl conjugation</keyword>
<dbReference type="InterPro" id="IPR000331">
    <property type="entry name" value="Rap/Ran_GAP_dom"/>
</dbReference>
<reference evidence="14" key="1">
    <citation type="submission" date="2025-08" db="UniProtKB">
        <authorList>
            <consortium name="Ensembl"/>
        </authorList>
    </citation>
    <scope>IDENTIFICATION</scope>
</reference>
<feature type="repeat" description="HEAT" evidence="11">
    <location>
        <begin position="510"/>
        <end position="548"/>
    </location>
</feature>
<keyword evidence="3" id="KW-0963">Cytoplasm</keyword>
<evidence type="ECO:0000256" key="12">
    <source>
        <dbReference type="SAM" id="MobiDB-lite"/>
    </source>
</evidence>
<feature type="region of interest" description="Disordered" evidence="12">
    <location>
        <begin position="1099"/>
        <end position="1207"/>
    </location>
</feature>
<dbReference type="PANTHER" id="PTHR10063">
    <property type="entry name" value="TUBERIN"/>
    <property type="match status" value="1"/>
</dbReference>
<evidence type="ECO:0000256" key="8">
    <source>
        <dbReference type="ARBA" id="ARBA00023765"/>
    </source>
</evidence>
<organism evidence="14 15">
    <name type="scientific">Cyprinus carpio</name>
    <name type="common">Common carp</name>
    <dbReference type="NCBI Taxonomy" id="7962"/>
    <lineage>
        <taxon>Eukaryota</taxon>
        <taxon>Metazoa</taxon>
        <taxon>Chordata</taxon>
        <taxon>Craniata</taxon>
        <taxon>Vertebrata</taxon>
        <taxon>Euteleostomi</taxon>
        <taxon>Actinopterygii</taxon>
        <taxon>Neopterygii</taxon>
        <taxon>Teleostei</taxon>
        <taxon>Ostariophysi</taxon>
        <taxon>Cypriniformes</taxon>
        <taxon>Cyprinidae</taxon>
        <taxon>Cyprininae</taxon>
        <taxon>Cyprinus</taxon>
    </lineage>
</organism>
<dbReference type="GO" id="GO:0005096">
    <property type="term" value="F:GTPase activator activity"/>
    <property type="evidence" value="ECO:0007669"/>
    <property type="project" value="UniProtKB-KW"/>
</dbReference>
<dbReference type="GO" id="GO:0005765">
    <property type="term" value="C:lysosomal membrane"/>
    <property type="evidence" value="ECO:0007669"/>
    <property type="project" value="UniProtKB-SubCell"/>
</dbReference>
<dbReference type="InterPro" id="IPR003913">
    <property type="entry name" value="Tuberin"/>
</dbReference>
<evidence type="ECO:0000256" key="10">
    <source>
        <dbReference type="ARBA" id="ARBA00070662"/>
    </source>
</evidence>
<keyword evidence="4" id="KW-0597">Phosphoprotein</keyword>
<dbReference type="SUPFAM" id="SSF48371">
    <property type="entry name" value="ARM repeat"/>
    <property type="match status" value="1"/>
</dbReference>
<feature type="compositionally biased region" description="Low complexity" evidence="12">
    <location>
        <begin position="1364"/>
        <end position="1380"/>
    </location>
</feature>
<sequence>RSCQSFLAQGPTTRHSGALGPSRLYPSKESLRDRVKGIFGLGPTRPHSKQTESKPSEFIITLDILMELSAEYSLHHRIRVINHVCELAKSKKFEEHAVEAVWKAVEDMMQPEQPPEAHHAVLVLLRAIIQGQGERLGPLRAYFFKIILDYQPSNEDLAERLEVFKALTENGKDITYLEEEIARFVLLWMDIGLSSDFLHVLVNLVKFNSCYLDENVSLMVQKICLLCNRTTSSTDIEVALQVLDAVVCYNCLPSDSLTVFIITLCRTVNVKEFCESCWKLMRKVLGTHLGHSAIYTMCRIMEERVYSEDAALLRGAVFFVGMALWGAHRLPALKNTPTLVLPSFYKAMSCANEVVSYEIVLSITRLIKKYGRELHVVTWDILLSIIERLLQQIQTMGSPDLKVIVYELLSTVEELYEQNDFHGSSQRFFSLVEKCADKRPDASVLTLISYRAQSIQPAKDGWLQNLLKLMEKFFRNESRTVIRIKVLHILSFVLSTNRQLYEEELIEVVVIPQLGQIAEDRDLSVRKPATQLLVDLAEGCSTHHFSSLLDIIEKVARPLTCSMEGERELSVESPMEDVRTAILGLLDILQSKLYSLPASHASRVYELLISHLQLHYKNKYYSAAGSSIRLKVFDFLLMMRADSLHRLGVPNKDGVLRFSPYCHCDVGESEKRVTDKKPTGTVASPTGSPTPAAPPSSIRTAFLPYSLAFSVLLQCLKMETDWKVLKLVLDKMSCTIQYKVLIRTSPCNIDHLCSTLSGENTSRLKKTPDGFSLTDVQLAVVPVLTALTSYHSYLEQSRQRELVQCLEKGLIYRCAKQCVVALTMCTVEMPDIMIKLLPALIVKLTHISATVAMASPMLEFLSTLVRLPHLYANFVAEQYVSVFAISLPYTNPSKFNQYIVSLAHHVIAMWFIRCRLAFRKDFVQYITKGLRSNALLPFDDTHEQSSFRARSTSLNERPKSLRTTKVAKQGPSANSPVKDLKDLSAMDAFRSRSISVSEHAVRRMQTSSTTCSLGSADENAVMQADDALKTVHLELTETCLDMMARYVFSNFSALPKRSPIAEFLLSGGPSMTWLVGNKLVTITTSGGSRTQALLGLDMAERPGGGEMTRSDPSLHTRQTKEAPPKLESQSGQQISSSTRTRVRSISGGHALRAGPAQSLSPLVASPEGEYSGPLPPPGPPLEVLGSQRGVDEHPTPSASQSSAPLKDKSSLAEFVPMLTQGWAEIFIRRPSGNTSWLMCLENPPSPFSSELGNIPLQELSSVLMAMDGVKEPQSEAPVPQLQGRPCPIQRSNTGELPSLKTTLFLDTYKRCSRTSFVSSLLKSSSTSSQDDEKSTLEEVSEGGIPIDQPPLALSTPGHQETDVSLSQATTLSKSSSSPELQTLPEAFTKAAVQSAAGGDLLSSRIPTVQAGEREASGESVISAGPSSSSASVSVSSSSTSRMRLEFPTAQPGPLSPAGHRPRGHTISVSAPSSRRERKMDRDSYHNRGAASNTEKSSGLSPSFVFLQLYHSPFFGSEANKPLLLPKSQLIDRAVKVLDQMPPYDTHKIGVVFVGAGQANNEVSILSNEYGSNRYAQFLTGLGKLIHLKDCDPDQIFLGGLDQYGDDGEFTYCWHDDIMQAIFHIATLMPNRESDKGCCNKKRHIGNDFVVVVYNDSGEEYKLGTIKGQFNFVEVLIKPLDYESNLVTLQCRKDLEGLVDTSVAKIVSDRNLPLLVRQMALHANMASLVHQCRANPSDAYASKWLARLRHIKRIRTRSRPTHAVSLTQSHAPMQNKPAHQPSGSAANPDAGQRKRLVSTVDDFTDFV</sequence>
<feature type="region of interest" description="Disordered" evidence="12">
    <location>
        <begin position="1273"/>
        <end position="1293"/>
    </location>
</feature>
<dbReference type="Ensembl" id="ENSCCRT00010012782.1">
    <property type="protein sequence ID" value="ENSCCRP00010011742.1"/>
    <property type="gene ID" value="ENSCCRG00010004866.1"/>
</dbReference>
<feature type="domain" description="Rap-GAP" evidence="13">
    <location>
        <begin position="1534"/>
        <end position="1761"/>
    </location>
</feature>
<dbReference type="GO" id="GO:0032007">
    <property type="term" value="P:negative regulation of TOR signaling"/>
    <property type="evidence" value="ECO:0007669"/>
    <property type="project" value="InterPro"/>
</dbReference>
<dbReference type="PANTHER" id="PTHR10063:SF0">
    <property type="entry name" value="TUBERIN"/>
    <property type="match status" value="1"/>
</dbReference>